<gene>
    <name evidence="2" type="ORF">KHM83_18340</name>
</gene>
<comment type="caution">
    <text evidence="2">The sequence shown here is derived from an EMBL/GenBank/DDBJ whole genome shotgun (WGS) entry which is preliminary data.</text>
</comment>
<feature type="domain" description="4Fe-4S ferredoxin-type" evidence="1">
    <location>
        <begin position="34"/>
        <end position="63"/>
    </location>
</feature>
<dbReference type="PROSITE" id="PS51379">
    <property type="entry name" value="4FE4S_FER_2"/>
    <property type="match status" value="2"/>
</dbReference>
<feature type="domain" description="4Fe-4S ferredoxin-type" evidence="1">
    <location>
        <begin position="4"/>
        <end position="33"/>
    </location>
</feature>
<dbReference type="Pfam" id="PF14697">
    <property type="entry name" value="Fer4_21"/>
    <property type="match status" value="1"/>
</dbReference>
<organism evidence="2 3">
    <name type="scientific">Fusibacter paucivorans</name>
    <dbReference type="NCBI Taxonomy" id="76009"/>
    <lineage>
        <taxon>Bacteria</taxon>
        <taxon>Bacillati</taxon>
        <taxon>Bacillota</taxon>
        <taxon>Clostridia</taxon>
        <taxon>Eubacteriales</taxon>
        <taxon>Eubacteriales Family XII. Incertae Sedis</taxon>
        <taxon>Fusibacter</taxon>
    </lineage>
</organism>
<dbReference type="SUPFAM" id="SSF54862">
    <property type="entry name" value="4Fe-4S ferredoxins"/>
    <property type="match status" value="1"/>
</dbReference>
<dbReference type="EMBL" id="JAHBCL010000049">
    <property type="protein sequence ID" value="MBS7528632.1"/>
    <property type="molecule type" value="Genomic_DNA"/>
</dbReference>
<evidence type="ECO:0000313" key="3">
    <source>
        <dbReference type="Proteomes" id="UP000746471"/>
    </source>
</evidence>
<dbReference type="InterPro" id="IPR052911">
    <property type="entry name" value="Corrinoid_activation_enz"/>
</dbReference>
<dbReference type="RefSeq" id="WP_213238488.1">
    <property type="nucleotide sequence ID" value="NZ_JAHBCL010000049.1"/>
</dbReference>
<dbReference type="PANTHER" id="PTHR42895">
    <property type="entry name" value="IRON-SULFUR CLUSTER-BINDING PROTEIN-RELATED"/>
    <property type="match status" value="1"/>
</dbReference>
<keyword evidence="3" id="KW-1185">Reference proteome</keyword>
<name>A0ABS5PWD9_9FIRM</name>
<reference evidence="2 3" key="1">
    <citation type="submission" date="2021-05" db="EMBL/GenBank/DDBJ databases">
        <title>Fusibacter ferrireducens sp. nov., an anaerobic, sulfur- and Fe-reducing bacterium isolated from the mangrove sediment.</title>
        <authorList>
            <person name="Qiu D."/>
        </authorList>
    </citation>
    <scope>NUCLEOTIDE SEQUENCE [LARGE SCALE GENOMIC DNA]</scope>
    <source>
        <strain evidence="2 3">DSM 12116</strain>
    </source>
</reference>
<protein>
    <submittedName>
        <fullName evidence="2">4Fe-4S binding protein</fullName>
    </submittedName>
</protein>
<sequence>MKRNVIEINEAKCIGCGLCAGACMQGAIEIIDGKAKLVSESYCDGLGMCLPKCPVDAIHMVEKETDTFDETRKNIKQTHKMDTIQPSGCAGMAAKAIHREPLIVNLETVETQRTGNDSIRYEVPSELMQWPVQLKLVSPNAPYFQGADLLVAADCTAFAYGDFHRDFIKGKVTVIGCPKLDDNQYYIEKLTAILTANEIKSITVVRMEVPCCGGMPHAVKEAMLAARCIVPYQEVIITSDGRIQR</sequence>
<evidence type="ECO:0000313" key="2">
    <source>
        <dbReference type="EMBL" id="MBS7528632.1"/>
    </source>
</evidence>
<dbReference type="Gene3D" id="3.30.70.20">
    <property type="match status" value="1"/>
</dbReference>
<evidence type="ECO:0000259" key="1">
    <source>
        <dbReference type="PROSITE" id="PS51379"/>
    </source>
</evidence>
<dbReference type="Proteomes" id="UP000746471">
    <property type="component" value="Unassembled WGS sequence"/>
</dbReference>
<dbReference type="PANTHER" id="PTHR42895:SF1">
    <property type="entry name" value="IRON-SULFUR CLUSTER PROTEIN"/>
    <property type="match status" value="1"/>
</dbReference>
<accession>A0ABS5PWD9</accession>
<proteinExistence type="predicted"/>
<dbReference type="InterPro" id="IPR017896">
    <property type="entry name" value="4Fe4S_Fe-S-bd"/>
</dbReference>